<sequence length="184" mass="20661">MDKSAFVSELGKLRSSSTFLTLKGYRNEHGEVADYSIVFHMSYKNALTKSLMALESYVPTGANEVKARLELIESFKASLNKPAEPADPAEEPDETYSKFYDDDGNAIKGAKLHIESDTLHLYGLVVHKKVTMPGVYKEKNKRELTIAKDKLRRLTPVGKFRQFKILPENVDAISVENISLLPPQ</sequence>
<proteinExistence type="predicted"/>
<name>A0A6J5RR99_9CAUD</name>
<gene>
    <name evidence="1" type="ORF">UFOVP1290_337</name>
</gene>
<accession>A0A6J5RR99</accession>
<reference evidence="1" key="1">
    <citation type="submission" date="2020-05" db="EMBL/GenBank/DDBJ databases">
        <authorList>
            <person name="Chiriac C."/>
            <person name="Salcher M."/>
            <person name="Ghai R."/>
            <person name="Kavagutti S V."/>
        </authorList>
    </citation>
    <scope>NUCLEOTIDE SEQUENCE</scope>
</reference>
<protein>
    <submittedName>
        <fullName evidence="1">Uncharacterized protein</fullName>
    </submittedName>
</protein>
<evidence type="ECO:0000313" key="1">
    <source>
        <dbReference type="EMBL" id="CAB4196817.1"/>
    </source>
</evidence>
<dbReference type="EMBL" id="LR797252">
    <property type="protein sequence ID" value="CAB4196817.1"/>
    <property type="molecule type" value="Genomic_DNA"/>
</dbReference>
<organism evidence="1">
    <name type="scientific">uncultured Caudovirales phage</name>
    <dbReference type="NCBI Taxonomy" id="2100421"/>
    <lineage>
        <taxon>Viruses</taxon>
        <taxon>Duplodnaviria</taxon>
        <taxon>Heunggongvirae</taxon>
        <taxon>Uroviricota</taxon>
        <taxon>Caudoviricetes</taxon>
        <taxon>Peduoviridae</taxon>
        <taxon>Maltschvirus</taxon>
        <taxon>Maltschvirus maltsch</taxon>
    </lineage>
</organism>